<evidence type="ECO:0000313" key="11">
    <source>
        <dbReference type="Proteomes" id="UP000013131"/>
    </source>
</evidence>
<dbReference type="RefSeq" id="WP_004423536.1">
    <property type="nucleotide sequence ID" value="NZ_AORI01000004.1"/>
</dbReference>
<feature type="compositionally biased region" description="Basic and acidic residues" evidence="8">
    <location>
        <begin position="29"/>
        <end position="39"/>
    </location>
</feature>
<dbReference type="AlphaFoldDB" id="N9VCT1"/>
<evidence type="ECO:0000256" key="3">
    <source>
        <dbReference type="ARBA" id="ARBA00022729"/>
    </source>
</evidence>
<comment type="caution">
    <text evidence="10">The sequence shown here is derived from an EMBL/GenBank/DDBJ whole genome shotgun (WGS) entry which is preliminary data.</text>
</comment>
<keyword evidence="6" id="KW-0564">Palmitate</keyword>
<proteinExistence type="predicted"/>
<dbReference type="EMBL" id="AORI01000004">
    <property type="protein sequence ID" value="ENY69186.1"/>
    <property type="molecule type" value="Genomic_DNA"/>
</dbReference>
<evidence type="ECO:0000256" key="6">
    <source>
        <dbReference type="ARBA" id="ARBA00023139"/>
    </source>
</evidence>
<evidence type="ECO:0000256" key="4">
    <source>
        <dbReference type="ARBA" id="ARBA00022737"/>
    </source>
</evidence>
<evidence type="ECO:0000256" key="2">
    <source>
        <dbReference type="ARBA" id="ARBA00022475"/>
    </source>
</evidence>
<dbReference type="PATRIC" id="fig|1188233.3.peg.130"/>
<sequence length="201" mass="22558">MKKSTKFLLALGSISSLVTLPLIAAKCNKTEEKKDDSTNKTDNTGNKTDGSSENTTETSDVNSIVKDLKDILVLVKSEQVKKVLEEFKKDSKSYSLWYDRKSKNIVITKGNHAPFGRNFSGEKWDLFELNDKGSKIDGNFQLVNDEKPIFKENKLSGQLNFTFDSNTQNITIKYKVGEFKGKDNTPEVSEKANESTISLKD</sequence>
<evidence type="ECO:0000313" key="10">
    <source>
        <dbReference type="EMBL" id="ENY69186.1"/>
    </source>
</evidence>
<keyword evidence="3 9" id="KW-0732">Signal</keyword>
<dbReference type="OrthoDB" id="398772at2"/>
<dbReference type="GO" id="GO:0005886">
    <property type="term" value="C:plasma membrane"/>
    <property type="evidence" value="ECO:0007669"/>
    <property type="project" value="UniProtKB-SubCell"/>
</dbReference>
<evidence type="ECO:0000256" key="7">
    <source>
        <dbReference type="ARBA" id="ARBA00023288"/>
    </source>
</evidence>
<reference evidence="10 11" key="1">
    <citation type="journal article" date="2013" name="Genome Announc.">
        <title>Draft Genome Sequences of Mycoplasma auris and Mycoplasma yeatsii, Two Species of the Ear Canal of Caprinae.</title>
        <authorList>
            <person name="Dordet-Frisoni E."/>
            <person name="Baranowski E."/>
            <person name="Barre A."/>
            <person name="Blanchard A."/>
            <person name="Breton M."/>
            <person name="Couture C."/>
            <person name="Dupuy V."/>
            <person name="Gaurivaud P."/>
            <person name="Jacob D."/>
            <person name="Lemaitre C."/>
            <person name="Manso-Silvan L."/>
            <person name="Nikolski M."/>
            <person name="Nouvel L.X."/>
            <person name="Poumarat F."/>
            <person name="Sirand-Pugnet P."/>
            <person name="Thebault P."/>
            <person name="Theil S."/>
            <person name="Thiaucourt F."/>
            <person name="Citti C."/>
            <person name="Tardy F."/>
        </authorList>
    </citation>
    <scope>NUCLEOTIDE SEQUENCE [LARGE SCALE GENOMIC DNA]</scope>
    <source>
        <strain evidence="10 11">15026</strain>
    </source>
</reference>
<feature type="signal peptide" evidence="9">
    <location>
        <begin position="1"/>
        <end position="24"/>
    </location>
</feature>
<keyword evidence="11" id="KW-1185">Reference proteome</keyword>
<keyword evidence="2" id="KW-1003">Cell membrane</keyword>
<keyword evidence="5" id="KW-0472">Membrane</keyword>
<keyword evidence="7" id="KW-0449">Lipoprotein</keyword>
<feature type="region of interest" description="Disordered" evidence="8">
    <location>
        <begin position="29"/>
        <end position="59"/>
    </location>
</feature>
<dbReference type="NCBIfam" id="NF033817">
    <property type="entry name" value="Mplas_variab_LP"/>
    <property type="match status" value="1"/>
</dbReference>
<protein>
    <recommendedName>
        <fullName evidence="12">Variable surface lipoprotein</fullName>
    </recommendedName>
</protein>
<accession>N9VCT1</accession>
<dbReference type="InterPro" id="IPR049890">
    <property type="entry name" value="VlpA-F-like_signal"/>
</dbReference>
<evidence type="ECO:0000256" key="8">
    <source>
        <dbReference type="SAM" id="MobiDB-lite"/>
    </source>
</evidence>
<name>N9VCT1_9BACT</name>
<evidence type="ECO:0000256" key="9">
    <source>
        <dbReference type="SAM" id="SignalP"/>
    </source>
</evidence>
<comment type="subcellular location">
    <subcellularLocation>
        <location evidence="1">Cell membrane</location>
        <topology evidence="1">Lipid-anchor</topology>
    </subcellularLocation>
</comment>
<dbReference type="eggNOG" id="ENOG5031YX2">
    <property type="taxonomic scope" value="Bacteria"/>
</dbReference>
<feature type="chain" id="PRO_5004154346" description="Variable surface lipoprotein" evidence="9">
    <location>
        <begin position="25"/>
        <end position="201"/>
    </location>
</feature>
<gene>
    <name evidence="10" type="ORF">MAU_1280</name>
</gene>
<feature type="compositionally biased region" description="Low complexity" evidence="8">
    <location>
        <begin position="40"/>
        <end position="49"/>
    </location>
</feature>
<evidence type="ECO:0000256" key="5">
    <source>
        <dbReference type="ARBA" id="ARBA00023136"/>
    </source>
</evidence>
<evidence type="ECO:0008006" key="12">
    <source>
        <dbReference type="Google" id="ProtNLM"/>
    </source>
</evidence>
<dbReference type="Proteomes" id="UP000013131">
    <property type="component" value="Unassembled WGS sequence"/>
</dbReference>
<evidence type="ECO:0000256" key="1">
    <source>
        <dbReference type="ARBA" id="ARBA00004193"/>
    </source>
</evidence>
<organism evidence="10 11">
    <name type="scientific">Metamycoplasma auris 15026</name>
    <dbReference type="NCBI Taxonomy" id="1188233"/>
    <lineage>
        <taxon>Bacteria</taxon>
        <taxon>Bacillati</taxon>
        <taxon>Mycoplasmatota</taxon>
        <taxon>Mycoplasmoidales</taxon>
        <taxon>Metamycoplasmataceae</taxon>
        <taxon>Metamycoplasma</taxon>
    </lineage>
</organism>
<keyword evidence="4" id="KW-0677">Repeat</keyword>